<organism evidence="2 3">
    <name type="scientific">Rhodofomes roseus</name>
    <dbReference type="NCBI Taxonomy" id="34475"/>
    <lineage>
        <taxon>Eukaryota</taxon>
        <taxon>Fungi</taxon>
        <taxon>Dikarya</taxon>
        <taxon>Basidiomycota</taxon>
        <taxon>Agaricomycotina</taxon>
        <taxon>Agaricomycetes</taxon>
        <taxon>Polyporales</taxon>
        <taxon>Rhodofomes</taxon>
    </lineage>
</organism>
<dbReference type="EMBL" id="SEKV01000232">
    <property type="protein sequence ID" value="TFY60896.1"/>
    <property type="molecule type" value="Genomic_DNA"/>
</dbReference>
<evidence type="ECO:0000313" key="3">
    <source>
        <dbReference type="Proteomes" id="UP000298390"/>
    </source>
</evidence>
<dbReference type="Proteomes" id="UP000298390">
    <property type="component" value="Unassembled WGS sequence"/>
</dbReference>
<protein>
    <submittedName>
        <fullName evidence="2">Uncharacterized protein</fullName>
    </submittedName>
</protein>
<comment type="caution">
    <text evidence="2">The sequence shown here is derived from an EMBL/GenBank/DDBJ whole genome shotgun (WGS) entry which is preliminary data.</text>
</comment>
<feature type="region of interest" description="Disordered" evidence="1">
    <location>
        <begin position="199"/>
        <end position="244"/>
    </location>
</feature>
<evidence type="ECO:0000313" key="2">
    <source>
        <dbReference type="EMBL" id="TFY60896.1"/>
    </source>
</evidence>
<feature type="compositionally biased region" description="Basic and acidic residues" evidence="1">
    <location>
        <begin position="170"/>
        <end position="186"/>
    </location>
</feature>
<feature type="region of interest" description="Disordered" evidence="1">
    <location>
        <begin position="99"/>
        <end position="125"/>
    </location>
</feature>
<accession>A0A4Y9YEB5</accession>
<proteinExistence type="predicted"/>
<evidence type="ECO:0000256" key="1">
    <source>
        <dbReference type="SAM" id="MobiDB-lite"/>
    </source>
</evidence>
<dbReference type="AlphaFoldDB" id="A0A4Y9YEB5"/>
<feature type="region of interest" description="Disordered" evidence="1">
    <location>
        <begin position="150"/>
        <end position="186"/>
    </location>
</feature>
<reference evidence="2 3" key="1">
    <citation type="submission" date="2019-01" db="EMBL/GenBank/DDBJ databases">
        <title>Genome sequencing of the rare red list fungi Fomitopsis rosea.</title>
        <authorList>
            <person name="Buettner E."/>
            <person name="Kellner H."/>
        </authorList>
    </citation>
    <scope>NUCLEOTIDE SEQUENCE [LARGE SCALE GENOMIC DNA]</scope>
    <source>
        <strain evidence="2 3">DSM 105464</strain>
    </source>
</reference>
<gene>
    <name evidence="2" type="ORF">EVJ58_g4858</name>
</gene>
<name>A0A4Y9YEB5_9APHY</name>
<sequence>MSTTQSKSEFDVEIEWLFKAQAARRQLSSAPSQVPSDVTHPSSLPYGVSSTADRMMNELTILPIQSHYTPFTGLPPTITCLTQRLQPRCINTLPDQPRACPSVPKLAPSEMQASPNGRLGLYAPSTRPCTSSVKIMSLDDIETSLDSVRKSATPLSPSVPVPSKRMTQVRLERPEDKAKQEAKAKEVDGIRTDLVLTRKLPVPSPRPSVLAARASENTDTCVYPQEFKDPEVGPNVKTGREKRR</sequence>